<dbReference type="EC" id="1.6.99.1" evidence="7"/>
<comment type="cofactor">
    <cofactor evidence="1">
        <name>FMN</name>
        <dbReference type="ChEBI" id="CHEBI:58210"/>
    </cofactor>
</comment>
<dbReference type="GO" id="GO:0010181">
    <property type="term" value="F:FMN binding"/>
    <property type="evidence" value="ECO:0007669"/>
    <property type="project" value="InterPro"/>
</dbReference>
<dbReference type="CDD" id="cd02932">
    <property type="entry name" value="OYE_YqiM_FMN"/>
    <property type="match status" value="1"/>
</dbReference>
<reference evidence="7 8" key="2">
    <citation type="journal article" date="2016" name="Appl. Microbiol. Biotechnol.">
        <title>Mutations improving production and secretion of extracellular lipase by Burkholderia glumae PG1.</title>
        <authorList>
            <person name="Knapp A."/>
            <person name="Voget S."/>
            <person name="Gao R."/>
            <person name="Zaburannyi N."/>
            <person name="Krysciak D."/>
            <person name="Breuer M."/>
            <person name="Hauer B."/>
            <person name="Streit W.R."/>
            <person name="Muller R."/>
            <person name="Daniel R."/>
            <person name="Jaeger K.E."/>
        </authorList>
    </citation>
    <scope>NUCLEOTIDE SEQUENCE [LARGE SCALE GENOMIC DNA]</scope>
    <source>
        <strain evidence="7 8">PG1</strain>
    </source>
</reference>
<proteinExistence type="predicted"/>
<dbReference type="AlphaFoldDB" id="A0A0B6RWV0"/>
<keyword evidence="3" id="KW-0288">FMN</keyword>
<dbReference type="Gene3D" id="3.20.20.70">
    <property type="entry name" value="Aldolase class I"/>
    <property type="match status" value="1"/>
</dbReference>
<evidence type="ECO:0000256" key="3">
    <source>
        <dbReference type="ARBA" id="ARBA00022643"/>
    </source>
</evidence>
<dbReference type="RefSeq" id="WP_042628203.1">
    <property type="nucleotide sequence ID" value="NZ_CP002581.1"/>
</dbReference>
<evidence type="ECO:0000256" key="2">
    <source>
        <dbReference type="ARBA" id="ARBA00022630"/>
    </source>
</evidence>
<dbReference type="EMBL" id="CP002581">
    <property type="protein sequence ID" value="AJK49827.1"/>
    <property type="molecule type" value="Genomic_DNA"/>
</dbReference>
<evidence type="ECO:0000256" key="5">
    <source>
        <dbReference type="ARBA" id="ARBA00023002"/>
    </source>
</evidence>
<dbReference type="HOGENOM" id="CLU_012153_2_0_4"/>
<dbReference type="SUPFAM" id="SSF51395">
    <property type="entry name" value="FMN-linked oxidoreductases"/>
    <property type="match status" value="1"/>
</dbReference>
<gene>
    <name evidence="7" type="primary">namA</name>
    <name evidence="7" type="ORF">BGL_2c17600</name>
</gene>
<sequence>MSALFSSYALGSLALPNRILVSPMCQYVAENGAATAWHVVHVGGLAASGAAAVFVEATAVLPEGRITPGDLGLWDDDTEAALGKVIEAARAVAPWTRLLLQLGHAGRKASSAEPWQGGQQLASDDRGWIAVAPSALSQREHEVPPQALDHAGMRRIRAAFVESARRALRLGVDGIELHFAHGYLLHQFLSPVSNHRDDAYGGSLDNRMRYPLEIVAAVREALPAGFPIGVKISATDWVDGGWDLDQSVVLANRLEELGVDWITASSGGISPRQQIPVAPGYQVHLAEAIGKQSGVTTVAVGLITDPQQAEDIVAGGRADFVALARAMLFDPRWAWHAAAVLGASVQAAPSYWRAPPSQHAGVFGDTRHGAR</sequence>
<dbReference type="GO" id="GO:0050661">
    <property type="term" value="F:NADP binding"/>
    <property type="evidence" value="ECO:0007669"/>
    <property type="project" value="InterPro"/>
</dbReference>
<reference evidence="8" key="1">
    <citation type="submission" date="2011-03" db="EMBL/GenBank/DDBJ databases">
        <authorList>
            <person name="Voget S."/>
            <person name="Streit W.R."/>
            <person name="Jaeger K.E."/>
            <person name="Daniel R."/>
        </authorList>
    </citation>
    <scope>NUCLEOTIDE SEQUENCE [LARGE SCALE GENOMIC DNA]</scope>
    <source>
        <strain evidence="8">PG1</strain>
    </source>
</reference>
<dbReference type="KEGG" id="bgp:BGL_2c17600"/>
<dbReference type="PANTHER" id="PTHR43303:SF4">
    <property type="entry name" value="NADPH DEHYDROGENASE C23G7.10C-RELATED"/>
    <property type="match status" value="1"/>
</dbReference>
<name>A0A0B6RWV0_BURPL</name>
<accession>A0A0B6RWV0</accession>
<organism evidence="7 8">
    <name type="scientific">Burkholderia plantarii</name>
    <dbReference type="NCBI Taxonomy" id="41899"/>
    <lineage>
        <taxon>Bacteria</taxon>
        <taxon>Pseudomonadati</taxon>
        <taxon>Pseudomonadota</taxon>
        <taxon>Betaproteobacteria</taxon>
        <taxon>Burkholderiales</taxon>
        <taxon>Burkholderiaceae</taxon>
        <taxon>Burkholderia</taxon>
    </lineage>
</organism>
<keyword evidence="4" id="KW-0521">NADP</keyword>
<dbReference type="InterPro" id="IPR001155">
    <property type="entry name" value="OxRdtase_FMN_N"/>
</dbReference>
<keyword evidence="2" id="KW-0285">Flavoprotein</keyword>
<evidence type="ECO:0000256" key="1">
    <source>
        <dbReference type="ARBA" id="ARBA00001917"/>
    </source>
</evidence>
<keyword evidence="8" id="KW-1185">Reference proteome</keyword>
<protein>
    <submittedName>
        <fullName evidence="7">NADPH dehydrogenase NamA</fullName>
        <ecNumber evidence="7">1.6.99.1</ecNumber>
    </submittedName>
</protein>
<feature type="domain" description="NADH:flavin oxidoreductase/NADH oxidase N-terminal" evidence="6">
    <location>
        <begin position="4"/>
        <end position="337"/>
    </location>
</feature>
<evidence type="ECO:0000313" key="8">
    <source>
        <dbReference type="Proteomes" id="UP000031838"/>
    </source>
</evidence>
<dbReference type="Proteomes" id="UP000031838">
    <property type="component" value="Chromosome 2"/>
</dbReference>
<evidence type="ECO:0000259" key="6">
    <source>
        <dbReference type="Pfam" id="PF00724"/>
    </source>
</evidence>
<evidence type="ECO:0000256" key="4">
    <source>
        <dbReference type="ARBA" id="ARBA00022857"/>
    </source>
</evidence>
<dbReference type="Pfam" id="PF00724">
    <property type="entry name" value="Oxidored_FMN"/>
    <property type="match status" value="1"/>
</dbReference>
<dbReference type="PANTHER" id="PTHR43303">
    <property type="entry name" value="NADPH DEHYDROGENASE C23G7.10C-RELATED"/>
    <property type="match status" value="1"/>
</dbReference>
<dbReference type="InterPro" id="IPR013785">
    <property type="entry name" value="Aldolase_TIM"/>
</dbReference>
<keyword evidence="5 7" id="KW-0560">Oxidoreductase</keyword>
<dbReference type="GO" id="GO:0003959">
    <property type="term" value="F:NADPH dehydrogenase activity"/>
    <property type="evidence" value="ECO:0007669"/>
    <property type="project" value="UniProtKB-EC"/>
</dbReference>
<evidence type="ECO:0000313" key="7">
    <source>
        <dbReference type="EMBL" id="AJK49827.1"/>
    </source>
</evidence>
<dbReference type="InterPro" id="IPR044152">
    <property type="entry name" value="YqjM-like"/>
</dbReference>